<dbReference type="FunFam" id="3.40.50.720:FF:000023">
    <property type="entry name" value="Ketol-acid reductoisomerase (NADP(+))"/>
    <property type="match status" value="1"/>
</dbReference>
<dbReference type="AlphaFoldDB" id="A0A160IQJ9"/>
<comment type="cofactor">
    <cofactor evidence="10">
        <name>Mg(2+)</name>
        <dbReference type="ChEBI" id="CHEBI:18420"/>
    </cofactor>
    <text evidence="10">Binds 2 magnesium ions per subunit.</text>
</comment>
<comment type="function">
    <text evidence="1 10">Involved in the biosynthesis of branched-chain amino acids (BCAA). Catalyzes an alkyl-migration followed by a ketol-acid reduction of (S)-2-acetolactate (S2AL) to yield (R)-2,3-dihydroxy-isovalerate. In the isomerase reaction, S2AL is rearranged via a Mg-dependent methyl migration to produce 3-hydroxy-3-methyl-2-ketobutyrate (HMKB). In the reductase reaction, this 2-ketoacid undergoes a metal-dependent reduction by NADPH to yield (R)-2,3-dihydroxy-isovalerate.</text>
</comment>
<comment type="catalytic activity">
    <reaction evidence="10">
        <text>(2R,3R)-2,3-dihydroxy-3-methylpentanoate + NADP(+) = (S)-2-ethyl-2-hydroxy-3-oxobutanoate + NADPH + H(+)</text>
        <dbReference type="Rhea" id="RHEA:13493"/>
        <dbReference type="ChEBI" id="CHEBI:15378"/>
        <dbReference type="ChEBI" id="CHEBI:49256"/>
        <dbReference type="ChEBI" id="CHEBI:49258"/>
        <dbReference type="ChEBI" id="CHEBI:57783"/>
        <dbReference type="ChEBI" id="CHEBI:58349"/>
        <dbReference type="EC" id="1.1.1.86"/>
    </reaction>
</comment>
<evidence type="ECO:0000256" key="5">
    <source>
        <dbReference type="ARBA" id="ARBA00022605"/>
    </source>
</evidence>
<dbReference type="InterPro" id="IPR000506">
    <property type="entry name" value="KARI_C"/>
</dbReference>
<dbReference type="SUPFAM" id="SSF51735">
    <property type="entry name" value="NAD(P)-binding Rossmann-fold domains"/>
    <property type="match status" value="1"/>
</dbReference>
<dbReference type="GO" id="GO:0004455">
    <property type="term" value="F:ketol-acid reductoisomerase activity"/>
    <property type="evidence" value="ECO:0007669"/>
    <property type="project" value="UniProtKB-UniRule"/>
</dbReference>
<feature type="binding site" evidence="10 11">
    <location>
        <position position="230"/>
    </location>
    <ligand>
        <name>Mg(2+)</name>
        <dbReference type="ChEBI" id="CHEBI:18420"/>
        <label>2</label>
    </ligand>
</feature>
<feature type="binding site" evidence="10 11">
    <location>
        <position position="226"/>
    </location>
    <ligand>
        <name>Mg(2+)</name>
        <dbReference type="ChEBI" id="CHEBI:18420"/>
        <label>2</label>
    </ligand>
</feature>
<evidence type="ECO:0000256" key="2">
    <source>
        <dbReference type="ARBA" id="ARBA00004864"/>
    </source>
</evidence>
<evidence type="ECO:0000256" key="3">
    <source>
        <dbReference type="ARBA" id="ARBA00004885"/>
    </source>
</evidence>
<evidence type="ECO:0000256" key="10">
    <source>
        <dbReference type="HAMAP-Rule" id="MF_00435"/>
    </source>
</evidence>
<feature type="binding site" evidence="10">
    <location>
        <position position="52"/>
    </location>
    <ligand>
        <name>NADP(+)</name>
        <dbReference type="ChEBI" id="CHEBI:58349"/>
    </ligand>
</feature>
<keyword evidence="6 10" id="KW-0479">Metal-binding</keyword>
<comment type="pathway">
    <text evidence="2 10">Amino-acid biosynthesis; L-valine biosynthesis; L-valine from pyruvate: step 2/4.</text>
</comment>
<dbReference type="GO" id="GO:0050661">
    <property type="term" value="F:NADP binding"/>
    <property type="evidence" value="ECO:0007669"/>
    <property type="project" value="InterPro"/>
</dbReference>
<evidence type="ECO:0000313" key="14">
    <source>
        <dbReference type="EMBL" id="ANC78062.1"/>
    </source>
</evidence>
<dbReference type="InterPro" id="IPR013023">
    <property type="entry name" value="KARI"/>
</dbReference>
<dbReference type="NCBIfam" id="NF009940">
    <property type="entry name" value="PRK13403.1"/>
    <property type="match status" value="1"/>
</dbReference>
<keyword evidence="15" id="KW-1185">Reference proteome</keyword>
<evidence type="ECO:0000256" key="8">
    <source>
        <dbReference type="ARBA" id="ARBA00023002"/>
    </source>
</evidence>
<evidence type="ECO:0000256" key="9">
    <source>
        <dbReference type="ARBA" id="ARBA00023304"/>
    </source>
</evidence>
<dbReference type="Gene3D" id="6.10.240.10">
    <property type="match status" value="1"/>
</dbReference>
<feature type="binding site" evidence="10 11">
    <location>
        <position position="251"/>
    </location>
    <ligand>
        <name>substrate</name>
    </ligand>
</feature>
<feature type="binding site" evidence="10">
    <location>
        <begin position="25"/>
        <end position="28"/>
    </location>
    <ligand>
        <name>NADP(+)</name>
        <dbReference type="ChEBI" id="CHEBI:58349"/>
    </ligand>
</feature>
<evidence type="ECO:0000256" key="1">
    <source>
        <dbReference type="ARBA" id="ARBA00002172"/>
    </source>
</evidence>
<dbReference type="Gene3D" id="3.40.50.720">
    <property type="entry name" value="NAD(P)-binding Rossmann-like Domain"/>
    <property type="match status" value="1"/>
</dbReference>
<comment type="pathway">
    <text evidence="3 10">Amino-acid biosynthesis; L-isoleucine biosynthesis; L-isoleucine from 2-oxobutanoate: step 2/4.</text>
</comment>
<keyword evidence="9 10" id="KW-0100">Branched-chain amino acid biosynthesis</keyword>
<evidence type="ECO:0000256" key="6">
    <source>
        <dbReference type="ARBA" id="ARBA00022723"/>
    </source>
</evidence>
<dbReference type="GO" id="GO:0005829">
    <property type="term" value="C:cytosol"/>
    <property type="evidence" value="ECO:0007669"/>
    <property type="project" value="TreeGrafter"/>
</dbReference>
<comment type="caution">
    <text evidence="10">Lacks conserved residue(s) required for the propagation of feature annotation.</text>
</comment>
<keyword evidence="7 10" id="KW-0460">Magnesium</keyword>
<dbReference type="InterPro" id="IPR036291">
    <property type="entry name" value="NAD(P)-bd_dom_sf"/>
</dbReference>
<feature type="active site" evidence="10">
    <location>
        <position position="107"/>
    </location>
</feature>
<dbReference type="HAMAP" id="MF_00435">
    <property type="entry name" value="IlvC"/>
    <property type="match status" value="1"/>
</dbReference>
<organism evidence="14 15">
    <name type="scientific">Fictibacillus phosphorivorans</name>
    <dbReference type="NCBI Taxonomy" id="1221500"/>
    <lineage>
        <taxon>Bacteria</taxon>
        <taxon>Bacillati</taxon>
        <taxon>Bacillota</taxon>
        <taxon>Bacilli</taxon>
        <taxon>Bacillales</taxon>
        <taxon>Fictibacillaceae</taxon>
        <taxon>Fictibacillus</taxon>
    </lineage>
</organism>
<dbReference type="UniPathway" id="UPA00047">
    <property type="reaction ID" value="UER00056"/>
</dbReference>
<dbReference type="KEGG" id="fpn:ABE65_015150"/>
<dbReference type="SUPFAM" id="SSF48179">
    <property type="entry name" value="6-phosphogluconate dehydrogenase C-terminal domain-like"/>
    <property type="match status" value="1"/>
</dbReference>
<proteinExistence type="inferred from homology"/>
<keyword evidence="14" id="KW-0413">Isomerase</keyword>
<dbReference type="PANTHER" id="PTHR21371:SF1">
    <property type="entry name" value="KETOL-ACID REDUCTOISOMERASE, MITOCHONDRIAL"/>
    <property type="match status" value="1"/>
</dbReference>
<keyword evidence="10" id="KW-0521">NADP</keyword>
<dbReference type="RefSeq" id="WP_066396614.1">
    <property type="nucleotide sequence ID" value="NZ_CP015378.1"/>
</dbReference>
<evidence type="ECO:0000313" key="15">
    <source>
        <dbReference type="Proteomes" id="UP000076623"/>
    </source>
</evidence>
<feature type="binding site" evidence="10">
    <location>
        <position position="133"/>
    </location>
    <ligand>
        <name>NADP(+)</name>
        <dbReference type="ChEBI" id="CHEBI:58349"/>
    </ligand>
</feature>
<dbReference type="Proteomes" id="UP000076623">
    <property type="component" value="Chromosome"/>
</dbReference>
<name>A0A160IQJ9_9BACL</name>
<comment type="catalytic activity">
    <reaction evidence="10">
        <text>(2R)-2,3-dihydroxy-3-methylbutanoate + NADP(+) = (2S)-2-acetolactate + NADPH + H(+)</text>
        <dbReference type="Rhea" id="RHEA:22068"/>
        <dbReference type="ChEBI" id="CHEBI:15378"/>
        <dbReference type="ChEBI" id="CHEBI:49072"/>
        <dbReference type="ChEBI" id="CHEBI:57783"/>
        <dbReference type="ChEBI" id="CHEBI:58349"/>
        <dbReference type="ChEBI" id="CHEBI:58476"/>
        <dbReference type="EC" id="1.1.1.86"/>
    </reaction>
</comment>
<evidence type="ECO:0000259" key="12">
    <source>
        <dbReference type="PROSITE" id="PS51850"/>
    </source>
</evidence>
<evidence type="ECO:0000256" key="11">
    <source>
        <dbReference type="PROSITE-ProRule" id="PRU01198"/>
    </source>
</evidence>
<feature type="domain" description="KARI C-terminal knotted" evidence="13">
    <location>
        <begin position="182"/>
        <end position="327"/>
    </location>
</feature>
<dbReference type="UniPathway" id="UPA00049">
    <property type="reaction ID" value="UER00060"/>
</dbReference>
<dbReference type="PIRSF" id="PIRSF000116">
    <property type="entry name" value="IlvC_gammaproteo"/>
    <property type="match status" value="1"/>
</dbReference>
<evidence type="ECO:0000256" key="7">
    <source>
        <dbReference type="ARBA" id="ARBA00022842"/>
    </source>
</evidence>
<feature type="binding site" evidence="10 11">
    <location>
        <position position="194"/>
    </location>
    <ligand>
        <name>Mg(2+)</name>
        <dbReference type="ChEBI" id="CHEBI:18420"/>
        <label>1</label>
    </ligand>
</feature>
<dbReference type="EMBL" id="CP015378">
    <property type="protein sequence ID" value="ANC78062.1"/>
    <property type="molecule type" value="Genomic_DNA"/>
</dbReference>
<dbReference type="GO" id="GO:0000287">
    <property type="term" value="F:magnesium ion binding"/>
    <property type="evidence" value="ECO:0007669"/>
    <property type="project" value="UniProtKB-UniRule"/>
</dbReference>
<dbReference type="Pfam" id="PF07991">
    <property type="entry name" value="KARI_N"/>
    <property type="match status" value="1"/>
</dbReference>
<feature type="domain" description="KARI N-terminal Rossmann" evidence="12">
    <location>
        <begin position="2"/>
        <end position="181"/>
    </location>
</feature>
<dbReference type="NCBIfam" id="NF004017">
    <property type="entry name" value="PRK05479.1"/>
    <property type="match status" value="1"/>
</dbReference>
<keyword evidence="8 10" id="KW-0560">Oxidoreductase</keyword>
<evidence type="ECO:0000256" key="4">
    <source>
        <dbReference type="ARBA" id="ARBA00010318"/>
    </source>
</evidence>
<gene>
    <name evidence="10" type="primary">ilvC</name>
    <name evidence="14" type="ORF">ABE65_015150</name>
</gene>
<dbReference type="Pfam" id="PF01450">
    <property type="entry name" value="KARI_C"/>
    <property type="match status" value="1"/>
</dbReference>
<keyword evidence="5 10" id="KW-0028">Amino-acid biosynthesis</keyword>
<feature type="binding site" evidence="10 11">
    <location>
        <position position="190"/>
    </location>
    <ligand>
        <name>Mg(2+)</name>
        <dbReference type="ChEBI" id="CHEBI:18420"/>
        <label>2</label>
    </ligand>
</feature>
<dbReference type="InterPro" id="IPR008927">
    <property type="entry name" value="6-PGluconate_DH-like_C_sf"/>
</dbReference>
<dbReference type="PANTHER" id="PTHR21371">
    <property type="entry name" value="KETOL-ACID REDUCTOISOMERASE, MITOCHONDRIAL"/>
    <property type="match status" value="1"/>
</dbReference>
<dbReference type="EC" id="1.1.1.86" evidence="10"/>
<dbReference type="InterPro" id="IPR013116">
    <property type="entry name" value="KARI_N"/>
</dbReference>
<accession>A0A160IQJ9</accession>
<dbReference type="PROSITE" id="PS51850">
    <property type="entry name" value="KARI_N"/>
    <property type="match status" value="1"/>
</dbReference>
<dbReference type="GO" id="GO:0009099">
    <property type="term" value="P:L-valine biosynthetic process"/>
    <property type="evidence" value="ECO:0007669"/>
    <property type="project" value="UniProtKB-UniRule"/>
</dbReference>
<sequence length="341" mass="37650">MAKVYYENDLSNDVLKNKKVAVVGYGSQGHAHALNLKDSGYDVVVGVREGRSFDEAVKDGFEVYPVREAARLAEVVMVLLPDERQPEVYRNEILPELSPGNALVFAHGFNVHYHQVVPPQDVDVFLVAPKGPGHLVRRTFESGEGVPALFAVYQDATGTARETALSYAKGIGSARAGVLETTFQEETETDLFGEQAVLCGGLSSLVKAGFETLIEAGYQPEVAYFECLHELKLIVDLMYEGGLEGMRYSISDTAQWGDFQSGPRVIDERVKESMKSVLKDVQSGEFAKGWILENQANRPVFHVVNNQEKNHPIEKVGRELRAMMPFVKAKQKKEAVASAKN</sequence>
<dbReference type="PROSITE" id="PS51851">
    <property type="entry name" value="KARI_C"/>
    <property type="match status" value="1"/>
</dbReference>
<feature type="binding site" evidence="10 11">
    <location>
        <position position="190"/>
    </location>
    <ligand>
        <name>Mg(2+)</name>
        <dbReference type="ChEBI" id="CHEBI:18420"/>
        <label>1</label>
    </ligand>
</feature>
<feature type="binding site" evidence="10">
    <location>
        <position position="48"/>
    </location>
    <ligand>
        <name>NADP(+)</name>
        <dbReference type="ChEBI" id="CHEBI:58349"/>
    </ligand>
</feature>
<evidence type="ECO:0000259" key="13">
    <source>
        <dbReference type="PROSITE" id="PS51851"/>
    </source>
</evidence>
<dbReference type="NCBIfam" id="TIGR00465">
    <property type="entry name" value="ilvC"/>
    <property type="match status" value="1"/>
</dbReference>
<dbReference type="InterPro" id="IPR014359">
    <property type="entry name" value="KARI_prok"/>
</dbReference>
<comment type="similarity">
    <text evidence="4 10 11">Belongs to the ketol-acid reductoisomerase family.</text>
</comment>
<dbReference type="GO" id="GO:0009097">
    <property type="term" value="P:isoleucine biosynthetic process"/>
    <property type="evidence" value="ECO:0007669"/>
    <property type="project" value="UniProtKB-UniRule"/>
</dbReference>
<reference evidence="14 15" key="1">
    <citation type="submission" date="2016-04" db="EMBL/GenBank/DDBJ databases">
        <title>Complete genome sequence of Fictibacillus phosphorivorans G25-29, a strain toxic to nematodes.</title>
        <authorList>
            <person name="Zheng Z."/>
        </authorList>
    </citation>
    <scope>NUCLEOTIDE SEQUENCE [LARGE SCALE GENOMIC DNA]</scope>
    <source>
        <strain evidence="14 15">G25-29</strain>
    </source>
</reference>
<dbReference type="STRING" id="1221500.ABE65_015150"/>
<protein>
    <recommendedName>
        <fullName evidence="10">Ketol-acid reductoisomerase (NADP(+))</fullName>
        <shortName evidence="10">KARI</shortName>
        <ecNumber evidence="10">1.1.1.86</ecNumber>
    </recommendedName>
    <alternativeName>
        <fullName evidence="10">Acetohydroxy-acid isomeroreductase</fullName>
        <shortName evidence="10">AHIR</shortName>
    </alternativeName>
    <alternativeName>
        <fullName evidence="10">Alpha-keto-beta-hydroxylacyl reductoisomerase</fullName>
    </alternativeName>
</protein>
<dbReference type="GO" id="GO:0016853">
    <property type="term" value="F:isomerase activity"/>
    <property type="evidence" value="ECO:0007669"/>
    <property type="project" value="UniProtKB-KW"/>
</dbReference>